<dbReference type="InterPro" id="IPR036161">
    <property type="entry name" value="RPB6/omega-like_sf"/>
</dbReference>
<proteinExistence type="inferred from homology"/>
<dbReference type="PANTHER" id="PTHR34476:SF1">
    <property type="entry name" value="DNA-DIRECTED RNA POLYMERASE SUBUNIT OMEGA"/>
    <property type="match status" value="1"/>
</dbReference>
<dbReference type="InterPro" id="IPR006110">
    <property type="entry name" value="Pol_omega/Rpo6/RPB6"/>
</dbReference>
<dbReference type="PANTHER" id="PTHR34476">
    <property type="entry name" value="DNA-DIRECTED RNA POLYMERASE SUBUNIT OMEGA"/>
    <property type="match status" value="1"/>
</dbReference>
<comment type="subunit">
    <text evidence="10">The RNAP catalytic core consists of 2 alpha, 1 beta, 1 beta' and 1 omega subunit. When a sigma factor is associated with the core the holoenzyme is formed, which can initiate transcription.</text>
</comment>
<comment type="function">
    <text evidence="10">Promotes RNA polymerase assembly. Latches the N- and C-terminal regions of the beta' subunit thereby facilitating its interaction with the beta and alpha subunits.</text>
</comment>
<dbReference type="AlphaFoldDB" id="A0A6N2YL41"/>
<keyword evidence="5 10" id="KW-0808">Transferase</keyword>
<dbReference type="InterPro" id="IPR003716">
    <property type="entry name" value="DNA-dir_RNA_pol_omega"/>
</dbReference>
<comment type="similarity">
    <text evidence="1 10">Belongs to the RNA polymerase subunit omega family.</text>
</comment>
<evidence type="ECO:0000256" key="8">
    <source>
        <dbReference type="ARBA" id="ARBA00029924"/>
    </source>
</evidence>
<dbReference type="RefSeq" id="WP_156700091.1">
    <property type="nucleotide sequence ID" value="NZ_CACRUP010000001.1"/>
</dbReference>
<evidence type="ECO:0000256" key="7">
    <source>
        <dbReference type="ARBA" id="ARBA00023163"/>
    </source>
</evidence>
<evidence type="ECO:0000256" key="3">
    <source>
        <dbReference type="ARBA" id="ARBA00013725"/>
    </source>
</evidence>
<dbReference type="NCBIfam" id="TIGR00690">
    <property type="entry name" value="rpoZ"/>
    <property type="match status" value="1"/>
</dbReference>
<dbReference type="SMART" id="SM01409">
    <property type="entry name" value="RNA_pol_Rpb6"/>
    <property type="match status" value="1"/>
</dbReference>
<evidence type="ECO:0000256" key="1">
    <source>
        <dbReference type="ARBA" id="ARBA00006711"/>
    </source>
</evidence>
<evidence type="ECO:0000256" key="4">
    <source>
        <dbReference type="ARBA" id="ARBA00022478"/>
    </source>
</evidence>
<dbReference type="GO" id="GO:0003677">
    <property type="term" value="F:DNA binding"/>
    <property type="evidence" value="ECO:0007669"/>
    <property type="project" value="UniProtKB-UniRule"/>
</dbReference>
<name>A0A6N2YL41_9FIRM</name>
<dbReference type="GO" id="GO:0003899">
    <property type="term" value="F:DNA-directed RNA polymerase activity"/>
    <property type="evidence" value="ECO:0007669"/>
    <property type="project" value="UniProtKB-UniRule"/>
</dbReference>
<reference evidence="11" key="1">
    <citation type="submission" date="2019-11" db="EMBL/GenBank/DDBJ databases">
        <authorList>
            <person name="Feng L."/>
        </authorList>
    </citation>
    <scope>NUCLEOTIDE SEQUENCE</scope>
    <source>
        <strain evidence="11">PgorbachiiLFYP46</strain>
    </source>
</reference>
<dbReference type="HAMAP" id="MF_00366">
    <property type="entry name" value="RNApol_bact_RpoZ"/>
    <property type="match status" value="1"/>
</dbReference>
<dbReference type="SUPFAM" id="SSF63562">
    <property type="entry name" value="RPB6/omega subunit-like"/>
    <property type="match status" value="1"/>
</dbReference>
<dbReference type="Pfam" id="PF01192">
    <property type="entry name" value="RNA_pol_Rpb6"/>
    <property type="match status" value="1"/>
</dbReference>
<keyword evidence="4 10" id="KW-0240">DNA-directed RNA polymerase</keyword>
<comment type="catalytic activity">
    <reaction evidence="9 10">
        <text>RNA(n) + a ribonucleoside 5'-triphosphate = RNA(n+1) + diphosphate</text>
        <dbReference type="Rhea" id="RHEA:21248"/>
        <dbReference type="Rhea" id="RHEA-COMP:14527"/>
        <dbReference type="Rhea" id="RHEA-COMP:17342"/>
        <dbReference type="ChEBI" id="CHEBI:33019"/>
        <dbReference type="ChEBI" id="CHEBI:61557"/>
        <dbReference type="ChEBI" id="CHEBI:140395"/>
        <dbReference type="EC" id="2.7.7.6"/>
    </reaction>
</comment>
<protein>
    <recommendedName>
        <fullName evidence="3 10">DNA-directed RNA polymerase subunit omega</fullName>
        <shortName evidence="10">RNAP omega subunit</shortName>
        <ecNumber evidence="2 10">2.7.7.6</ecNumber>
    </recommendedName>
    <alternativeName>
        <fullName evidence="10">RNA polymerase omega subunit</fullName>
    </alternativeName>
    <alternativeName>
        <fullName evidence="8 10">Transcriptase subunit omega</fullName>
    </alternativeName>
</protein>
<keyword evidence="7 10" id="KW-0804">Transcription</keyword>
<accession>A0A6N2YL41</accession>
<evidence type="ECO:0000256" key="2">
    <source>
        <dbReference type="ARBA" id="ARBA00012418"/>
    </source>
</evidence>
<sequence>MIIPSFKELKEVADSRYELAILVSKRARKLIDGNPPLIDTDSEKPVTIAIEEIMAGKIKFGDKLSDSQYEKKIAEEKEELIAKIKEEKIEVLNSEDFEEE</sequence>
<keyword evidence="6 10" id="KW-0548">Nucleotidyltransferase</keyword>
<dbReference type="GO" id="GO:0006351">
    <property type="term" value="P:DNA-templated transcription"/>
    <property type="evidence" value="ECO:0007669"/>
    <property type="project" value="UniProtKB-UniRule"/>
</dbReference>
<organism evidence="11">
    <name type="scientific">Peptoniphilus gorbachii</name>
    <dbReference type="NCBI Taxonomy" id="411567"/>
    <lineage>
        <taxon>Bacteria</taxon>
        <taxon>Bacillati</taxon>
        <taxon>Bacillota</taxon>
        <taxon>Tissierellia</taxon>
        <taxon>Tissierellales</taxon>
        <taxon>Peptoniphilaceae</taxon>
        <taxon>Peptoniphilus</taxon>
    </lineage>
</organism>
<evidence type="ECO:0000256" key="9">
    <source>
        <dbReference type="ARBA" id="ARBA00048552"/>
    </source>
</evidence>
<evidence type="ECO:0000256" key="6">
    <source>
        <dbReference type="ARBA" id="ARBA00022695"/>
    </source>
</evidence>
<dbReference type="EC" id="2.7.7.6" evidence="2 10"/>
<dbReference type="EMBL" id="CACRUP010000001">
    <property type="protein sequence ID" value="VYT66508.1"/>
    <property type="molecule type" value="Genomic_DNA"/>
</dbReference>
<gene>
    <name evidence="10 11" type="primary">rpoZ</name>
    <name evidence="11" type="ORF">PGLFYP46_00127</name>
</gene>
<evidence type="ECO:0000256" key="10">
    <source>
        <dbReference type="HAMAP-Rule" id="MF_00366"/>
    </source>
</evidence>
<dbReference type="GO" id="GO:0000428">
    <property type="term" value="C:DNA-directed RNA polymerase complex"/>
    <property type="evidence" value="ECO:0007669"/>
    <property type="project" value="UniProtKB-KW"/>
</dbReference>
<dbReference type="Gene3D" id="3.90.940.10">
    <property type="match status" value="1"/>
</dbReference>
<evidence type="ECO:0000256" key="5">
    <source>
        <dbReference type="ARBA" id="ARBA00022679"/>
    </source>
</evidence>
<evidence type="ECO:0000313" key="11">
    <source>
        <dbReference type="EMBL" id="VYT66508.1"/>
    </source>
</evidence>